<protein>
    <submittedName>
        <fullName evidence="2">Uncharacterized protein</fullName>
    </submittedName>
</protein>
<comment type="caution">
    <text evidence="2">The sequence shown here is derived from an EMBL/GenBank/DDBJ whole genome shotgun (WGS) entry which is preliminary data.</text>
</comment>
<dbReference type="EMBL" id="AKHW03004488">
    <property type="protein sequence ID" value="KYO29815.1"/>
    <property type="molecule type" value="Genomic_DNA"/>
</dbReference>
<proteinExistence type="predicted"/>
<accession>A0A151MZE3</accession>
<evidence type="ECO:0000256" key="1">
    <source>
        <dbReference type="SAM" id="SignalP"/>
    </source>
</evidence>
<organism evidence="2 3">
    <name type="scientific">Alligator mississippiensis</name>
    <name type="common">American alligator</name>
    <dbReference type="NCBI Taxonomy" id="8496"/>
    <lineage>
        <taxon>Eukaryota</taxon>
        <taxon>Metazoa</taxon>
        <taxon>Chordata</taxon>
        <taxon>Craniata</taxon>
        <taxon>Vertebrata</taxon>
        <taxon>Euteleostomi</taxon>
        <taxon>Archelosauria</taxon>
        <taxon>Archosauria</taxon>
        <taxon>Crocodylia</taxon>
        <taxon>Alligatoridae</taxon>
        <taxon>Alligatorinae</taxon>
        <taxon>Alligator</taxon>
    </lineage>
</organism>
<keyword evidence="3" id="KW-1185">Reference proteome</keyword>
<reference evidence="2 3" key="1">
    <citation type="journal article" date="2012" name="Genome Biol.">
        <title>Sequencing three crocodilian genomes to illuminate the evolution of archosaurs and amniotes.</title>
        <authorList>
            <person name="St John J.A."/>
            <person name="Braun E.L."/>
            <person name="Isberg S.R."/>
            <person name="Miles L.G."/>
            <person name="Chong A.Y."/>
            <person name="Gongora J."/>
            <person name="Dalzell P."/>
            <person name="Moran C."/>
            <person name="Bed'hom B."/>
            <person name="Abzhanov A."/>
            <person name="Burgess S.C."/>
            <person name="Cooksey A.M."/>
            <person name="Castoe T.A."/>
            <person name="Crawford N.G."/>
            <person name="Densmore L.D."/>
            <person name="Drew J.C."/>
            <person name="Edwards S.V."/>
            <person name="Faircloth B.C."/>
            <person name="Fujita M.K."/>
            <person name="Greenwold M.J."/>
            <person name="Hoffmann F.G."/>
            <person name="Howard J.M."/>
            <person name="Iguchi T."/>
            <person name="Janes D.E."/>
            <person name="Khan S.Y."/>
            <person name="Kohno S."/>
            <person name="de Koning A.J."/>
            <person name="Lance S.L."/>
            <person name="McCarthy F.M."/>
            <person name="McCormack J.E."/>
            <person name="Merchant M.E."/>
            <person name="Peterson D.G."/>
            <person name="Pollock D.D."/>
            <person name="Pourmand N."/>
            <person name="Raney B.J."/>
            <person name="Roessler K.A."/>
            <person name="Sanford J.R."/>
            <person name="Sawyer R.H."/>
            <person name="Schmidt C.J."/>
            <person name="Triplett E.W."/>
            <person name="Tuberville T.D."/>
            <person name="Venegas-Anaya M."/>
            <person name="Howard J.T."/>
            <person name="Jarvis E.D."/>
            <person name="Guillette L.J.Jr."/>
            <person name="Glenn T.C."/>
            <person name="Green R.E."/>
            <person name="Ray D.A."/>
        </authorList>
    </citation>
    <scope>NUCLEOTIDE SEQUENCE [LARGE SCALE GENOMIC DNA]</scope>
    <source>
        <strain evidence="2">KSC_2009_1</strain>
    </source>
</reference>
<evidence type="ECO:0000313" key="3">
    <source>
        <dbReference type="Proteomes" id="UP000050525"/>
    </source>
</evidence>
<dbReference type="AlphaFoldDB" id="A0A151MZE3"/>
<gene>
    <name evidence="2" type="ORF">Y1Q_0023169</name>
</gene>
<keyword evidence="1" id="KW-0732">Signal</keyword>
<sequence length="69" mass="7904">MGKQGLLLYFLLLFKEIHKGQPGDYVSRTLHKKAWGEDLFLPVPVPTEFNGNHISKSTENMSQCLHICF</sequence>
<evidence type="ECO:0000313" key="2">
    <source>
        <dbReference type="EMBL" id="KYO29815.1"/>
    </source>
</evidence>
<feature type="signal peptide" evidence="1">
    <location>
        <begin position="1"/>
        <end position="20"/>
    </location>
</feature>
<dbReference type="Proteomes" id="UP000050525">
    <property type="component" value="Unassembled WGS sequence"/>
</dbReference>
<feature type="chain" id="PRO_5007585597" evidence="1">
    <location>
        <begin position="21"/>
        <end position="69"/>
    </location>
</feature>
<name>A0A151MZE3_ALLMI</name>